<dbReference type="EMBL" id="JAAXOO010000003">
    <property type="protein sequence ID" value="NKY34440.1"/>
    <property type="molecule type" value="Genomic_DNA"/>
</dbReference>
<feature type="domain" description="M23ase beta-sheet core" evidence="2">
    <location>
        <begin position="265"/>
        <end position="360"/>
    </location>
</feature>
<evidence type="ECO:0000259" key="2">
    <source>
        <dbReference type="Pfam" id="PF01551"/>
    </source>
</evidence>
<dbReference type="CDD" id="cd12797">
    <property type="entry name" value="M23_peptidase"/>
    <property type="match status" value="1"/>
</dbReference>
<dbReference type="Pfam" id="PF01551">
    <property type="entry name" value="Peptidase_M23"/>
    <property type="match status" value="1"/>
</dbReference>
<evidence type="ECO:0000313" key="3">
    <source>
        <dbReference type="EMBL" id="NKY34440.1"/>
    </source>
</evidence>
<dbReference type="GO" id="GO:0004222">
    <property type="term" value="F:metalloendopeptidase activity"/>
    <property type="evidence" value="ECO:0007669"/>
    <property type="project" value="TreeGrafter"/>
</dbReference>
<reference evidence="3 4" key="1">
    <citation type="submission" date="2020-04" db="EMBL/GenBank/DDBJ databases">
        <title>MicrobeNet Type strains.</title>
        <authorList>
            <person name="Nicholson A.C."/>
        </authorList>
    </citation>
    <scope>NUCLEOTIDE SEQUENCE [LARGE SCALE GENOMIC DNA]</scope>
    <source>
        <strain evidence="3 4">DSM 45078</strain>
    </source>
</reference>
<feature type="compositionally biased region" description="Basic and acidic residues" evidence="1">
    <location>
        <begin position="115"/>
        <end position="125"/>
    </location>
</feature>
<dbReference type="SUPFAM" id="SSF51261">
    <property type="entry name" value="Duplicated hybrid motif"/>
    <property type="match status" value="1"/>
</dbReference>
<dbReference type="PANTHER" id="PTHR21666">
    <property type="entry name" value="PEPTIDASE-RELATED"/>
    <property type="match status" value="1"/>
</dbReference>
<evidence type="ECO:0000313" key="4">
    <source>
        <dbReference type="Proteomes" id="UP000565715"/>
    </source>
</evidence>
<accession>A0A846XIC4</accession>
<comment type="caution">
    <text evidence="3">The sequence shown here is derived from an EMBL/GenBank/DDBJ whole genome shotgun (WGS) entry which is preliminary data.</text>
</comment>
<dbReference type="InterPro" id="IPR016047">
    <property type="entry name" value="M23ase_b-sheet_dom"/>
</dbReference>
<dbReference type="InterPro" id="IPR011055">
    <property type="entry name" value="Dup_hybrid_motif"/>
</dbReference>
<proteinExistence type="predicted"/>
<protein>
    <submittedName>
        <fullName evidence="3">Peptidoglycan DD-metalloendopeptidase family protein</fullName>
    </submittedName>
</protein>
<evidence type="ECO:0000256" key="1">
    <source>
        <dbReference type="SAM" id="MobiDB-lite"/>
    </source>
</evidence>
<gene>
    <name evidence="3" type="ORF">HGA13_15365</name>
</gene>
<sequence length="376" mass="39599">MWSEPQGAAWSEPQNSTWPEPTPAGREHRAAWSEPQAGTWPEPQTTAWSGRDWHGEDGWNRSDKPAWHSDPNWNSHQSWAEAQTWADDPAPGSSAEPAPYNRPGTVAEALANKPAKSDTDEESRPSRSRGAHRVAAPPSALKGRAAVVAVAAGAVVAAGQCATAAPGEQQKAEQATDYEAAGSVHEIAAQSMATEGPAAADPHSPQMLTGEAPLDTSRFGEMLANGAEFAKDLAAAEEAKYRPLFAHFSAAGSFTSGYGARWGVQHLGVDIAAPIGTPIYAVADGEIIDAGPAAGFGMWVRVLHADGTITVYGHVDTTTVSIGEYVLAGDQIATMGNRGFSTGPHVHFEVWLNGSDKVDPIPWLATRGISLTESND</sequence>
<dbReference type="Proteomes" id="UP000565715">
    <property type="component" value="Unassembled WGS sequence"/>
</dbReference>
<dbReference type="AlphaFoldDB" id="A0A846XIC4"/>
<feature type="compositionally biased region" description="Basic and acidic residues" evidence="1">
    <location>
        <begin position="51"/>
        <end position="67"/>
    </location>
</feature>
<dbReference type="Gene3D" id="2.70.70.10">
    <property type="entry name" value="Glucose Permease (Domain IIA)"/>
    <property type="match status" value="1"/>
</dbReference>
<keyword evidence="4" id="KW-1185">Reference proteome</keyword>
<feature type="compositionally biased region" description="Polar residues" evidence="1">
    <location>
        <begin position="71"/>
        <end position="81"/>
    </location>
</feature>
<name>A0A846XIC4_9NOCA</name>
<dbReference type="PANTHER" id="PTHR21666:SF270">
    <property type="entry name" value="MUREIN HYDROLASE ACTIVATOR ENVC"/>
    <property type="match status" value="1"/>
</dbReference>
<organism evidence="3 4">
    <name type="scientific">Nocardia speluncae</name>
    <dbReference type="NCBI Taxonomy" id="419477"/>
    <lineage>
        <taxon>Bacteria</taxon>
        <taxon>Bacillati</taxon>
        <taxon>Actinomycetota</taxon>
        <taxon>Actinomycetes</taxon>
        <taxon>Mycobacteriales</taxon>
        <taxon>Nocardiaceae</taxon>
        <taxon>Nocardia</taxon>
    </lineage>
</organism>
<feature type="region of interest" description="Disordered" evidence="1">
    <location>
        <begin position="1"/>
        <end position="140"/>
    </location>
</feature>
<dbReference type="InterPro" id="IPR050570">
    <property type="entry name" value="Cell_wall_metabolism_enzyme"/>
</dbReference>